<comment type="caution">
    <text evidence="1">The sequence shown here is derived from an EMBL/GenBank/DDBJ whole genome shotgun (WGS) entry which is preliminary data.</text>
</comment>
<dbReference type="Gene3D" id="1.50.10.10">
    <property type="match status" value="1"/>
</dbReference>
<dbReference type="OrthoDB" id="9810718at2"/>
<evidence type="ECO:0000313" key="1">
    <source>
        <dbReference type="EMBL" id="EOL43948.1"/>
    </source>
</evidence>
<name>R3TS44_9ENTE</name>
<dbReference type="GO" id="GO:0005975">
    <property type="term" value="P:carbohydrate metabolic process"/>
    <property type="evidence" value="ECO:0007669"/>
    <property type="project" value="InterPro"/>
</dbReference>
<dbReference type="InterPro" id="IPR012341">
    <property type="entry name" value="6hp_glycosidase-like_sf"/>
</dbReference>
<dbReference type="Proteomes" id="UP000013785">
    <property type="component" value="Unassembled WGS sequence"/>
</dbReference>
<accession>R3TS44</accession>
<proteinExistence type="predicted"/>
<protein>
    <recommendedName>
        <fullName evidence="3">Poly (Glycerol-phosphate) alpha-glucosyltransferase</fullName>
    </recommendedName>
</protein>
<dbReference type="AlphaFoldDB" id="R3TS44"/>
<keyword evidence="2" id="KW-1185">Reference proteome</keyword>
<sequence length="563" mass="66652">MERTAHELISQLKEKFIDLTIEHTQIIFVISVGNLQQRVSVTEYYCKNQAEAVKKLTRFLDKLKTFPLFFRIDILTDEEKFSYIEMNERLQAIKRNNYYEFGIRVEGRKRRLFLKEELMGNALLKPDNKHRVGYNLPNLSWNDQNVRGYVNRKYKVIEPSIRYFEQADFYQFKTVGFFFYENSLMDLNELGNGNELRKIDEDQWGKTIDEVIVQGKSYLENQLKETGKFYYGYFPCYQQLITGYNSVRHFSSLYALSESMDYIGDKKGQEKVKLGLRWGLNNLGKWIGDFFVIQDGAGDSIECKLGAQATAILALSKYTEITKDRAFLPLMNQLVRTVQNKFFSEDGSPIHVLDKQLDRKEKFRIIYYDGELVFSLLRAYQVTKIDDYLQLAKRLMDYFVLNRYEKYHDHWLSYATNEMVKYDQDARYFTFGLANVLNNLSFIEQRDTAYPTMLELLDAAVEMMQSIEKLGKQMELFDSLQSFQETKERIESVMTKRARHEVQTGVMFPEFAAFFKEPQTILNGFYTRHDRFRMRIDDAEHFLSGLIHYQLVNQSKEMMRDVS</sequence>
<dbReference type="eggNOG" id="COG0770">
    <property type="taxonomic scope" value="Bacteria"/>
</dbReference>
<dbReference type="EMBL" id="AJAT01000015">
    <property type="protein sequence ID" value="EOL43948.1"/>
    <property type="molecule type" value="Genomic_DNA"/>
</dbReference>
<dbReference type="PATRIC" id="fig|1158610.3.peg.1924"/>
<evidence type="ECO:0008006" key="3">
    <source>
        <dbReference type="Google" id="ProtNLM"/>
    </source>
</evidence>
<evidence type="ECO:0000313" key="2">
    <source>
        <dbReference type="Proteomes" id="UP000013785"/>
    </source>
</evidence>
<organism evidence="1 2">
    <name type="scientific">Enterococcus phoeniculicola ATCC BAA-412</name>
    <dbReference type="NCBI Taxonomy" id="1158610"/>
    <lineage>
        <taxon>Bacteria</taxon>
        <taxon>Bacillati</taxon>
        <taxon>Bacillota</taxon>
        <taxon>Bacilli</taxon>
        <taxon>Lactobacillales</taxon>
        <taxon>Enterococcaceae</taxon>
        <taxon>Enterococcus</taxon>
    </lineage>
</organism>
<reference evidence="1 2" key="1">
    <citation type="submission" date="2013-02" db="EMBL/GenBank/DDBJ databases">
        <title>The Genome Sequence of Enterococcus phoeniculicola BAA-412.</title>
        <authorList>
            <consortium name="The Broad Institute Genome Sequencing Platform"/>
            <consortium name="The Broad Institute Genome Sequencing Center for Infectious Disease"/>
            <person name="Earl A.M."/>
            <person name="Gilmore M.S."/>
            <person name="Lebreton F."/>
            <person name="Walker B."/>
            <person name="Young S.K."/>
            <person name="Zeng Q."/>
            <person name="Gargeya S."/>
            <person name="Fitzgerald M."/>
            <person name="Haas B."/>
            <person name="Abouelleil A."/>
            <person name="Alvarado L."/>
            <person name="Arachchi H.M."/>
            <person name="Berlin A.M."/>
            <person name="Chapman S.B."/>
            <person name="Dewar J."/>
            <person name="Goldberg J."/>
            <person name="Griggs A."/>
            <person name="Gujja S."/>
            <person name="Hansen M."/>
            <person name="Howarth C."/>
            <person name="Imamovic A."/>
            <person name="Larimer J."/>
            <person name="McCowan C."/>
            <person name="Murphy C."/>
            <person name="Neiman D."/>
            <person name="Pearson M."/>
            <person name="Priest M."/>
            <person name="Roberts A."/>
            <person name="Saif S."/>
            <person name="Shea T."/>
            <person name="Sisk P."/>
            <person name="Sykes S."/>
            <person name="Wortman J."/>
            <person name="Nusbaum C."/>
            <person name="Birren B."/>
        </authorList>
    </citation>
    <scope>NUCLEOTIDE SEQUENCE [LARGE SCALE GENOMIC DNA]</scope>
    <source>
        <strain evidence="1 2">ATCC BAA-412</strain>
    </source>
</reference>
<gene>
    <name evidence="1" type="ORF">UC3_01930</name>
</gene>
<dbReference type="HOGENOM" id="CLU_032113_0_0_9"/>
<dbReference type="RefSeq" id="WP_010768592.1">
    <property type="nucleotide sequence ID" value="NZ_ASWE01000002.1"/>
</dbReference>
<dbReference type="InterPro" id="IPR008928">
    <property type="entry name" value="6-hairpin_glycosidase_sf"/>
</dbReference>
<dbReference type="SUPFAM" id="SSF48208">
    <property type="entry name" value="Six-hairpin glycosidases"/>
    <property type="match status" value="1"/>
</dbReference>
<dbReference type="STRING" id="154621.RV11_GL002595"/>